<keyword evidence="2" id="KW-1185">Reference proteome</keyword>
<proteinExistence type="predicted"/>
<organism evidence="1 2">
    <name type="scientific">Pseudoalteromonas denitrificans DSM 6059</name>
    <dbReference type="NCBI Taxonomy" id="1123010"/>
    <lineage>
        <taxon>Bacteria</taxon>
        <taxon>Pseudomonadati</taxon>
        <taxon>Pseudomonadota</taxon>
        <taxon>Gammaproteobacteria</taxon>
        <taxon>Alteromonadales</taxon>
        <taxon>Pseudoalteromonadaceae</taxon>
        <taxon>Pseudoalteromonas</taxon>
    </lineage>
</organism>
<name>A0A1I1V4T3_9GAMM</name>
<gene>
    <name evidence="1" type="ORF">SAMN02745724_05422</name>
</gene>
<reference evidence="1 2" key="1">
    <citation type="submission" date="2016-10" db="EMBL/GenBank/DDBJ databases">
        <authorList>
            <person name="de Groot N.N."/>
        </authorList>
    </citation>
    <scope>NUCLEOTIDE SEQUENCE [LARGE SCALE GENOMIC DNA]</scope>
    <source>
        <strain evidence="1 2">DSM 6059</strain>
    </source>
</reference>
<protein>
    <submittedName>
        <fullName evidence="1">Uncharacterized protein</fullName>
    </submittedName>
</protein>
<feature type="non-terminal residue" evidence="1">
    <location>
        <position position="1"/>
    </location>
</feature>
<sequence length="39" mass="4354">ETGKKDWEATEVSAVMNENIVGGYLKSKLKLISRGQLLF</sequence>
<dbReference type="AlphaFoldDB" id="A0A1I1V4T3"/>
<evidence type="ECO:0000313" key="1">
    <source>
        <dbReference type="EMBL" id="SFD77914.1"/>
    </source>
</evidence>
<dbReference type="EMBL" id="FOLO01000109">
    <property type="protein sequence ID" value="SFD77914.1"/>
    <property type="molecule type" value="Genomic_DNA"/>
</dbReference>
<evidence type="ECO:0000313" key="2">
    <source>
        <dbReference type="Proteomes" id="UP000198862"/>
    </source>
</evidence>
<accession>A0A1I1V4T3</accession>
<dbReference type="Proteomes" id="UP000198862">
    <property type="component" value="Unassembled WGS sequence"/>
</dbReference>